<keyword evidence="2" id="KW-1185">Reference proteome</keyword>
<proteinExistence type="predicted"/>
<accession>A0ABW2TN70</accession>
<evidence type="ECO:0000313" key="2">
    <source>
        <dbReference type="Proteomes" id="UP001596512"/>
    </source>
</evidence>
<reference evidence="2" key="1">
    <citation type="journal article" date="2019" name="Int. J. Syst. Evol. Microbiol.">
        <title>The Global Catalogue of Microorganisms (GCM) 10K type strain sequencing project: providing services to taxonomists for standard genome sequencing and annotation.</title>
        <authorList>
            <consortium name="The Broad Institute Genomics Platform"/>
            <consortium name="The Broad Institute Genome Sequencing Center for Infectious Disease"/>
            <person name="Wu L."/>
            <person name="Ma J."/>
        </authorList>
    </citation>
    <scope>NUCLEOTIDE SEQUENCE [LARGE SCALE GENOMIC DNA]</scope>
    <source>
        <strain evidence="2">JCM 17695</strain>
    </source>
</reference>
<evidence type="ECO:0000313" key="1">
    <source>
        <dbReference type="EMBL" id="MFC7614485.1"/>
    </source>
</evidence>
<dbReference type="EMBL" id="JBHTEY010000004">
    <property type="protein sequence ID" value="MFC7614485.1"/>
    <property type="molecule type" value="Genomic_DNA"/>
</dbReference>
<organism evidence="1 2">
    <name type="scientific">Actinokineospora soli</name>
    <dbReference type="NCBI Taxonomy" id="1048753"/>
    <lineage>
        <taxon>Bacteria</taxon>
        <taxon>Bacillati</taxon>
        <taxon>Actinomycetota</taxon>
        <taxon>Actinomycetes</taxon>
        <taxon>Pseudonocardiales</taxon>
        <taxon>Pseudonocardiaceae</taxon>
        <taxon>Actinokineospora</taxon>
    </lineage>
</organism>
<comment type="caution">
    <text evidence="1">The sequence shown here is derived from an EMBL/GenBank/DDBJ whole genome shotgun (WGS) entry which is preliminary data.</text>
</comment>
<protein>
    <submittedName>
        <fullName evidence="1">Uncharacterized protein</fullName>
    </submittedName>
</protein>
<name>A0ABW2TN70_9PSEU</name>
<gene>
    <name evidence="1" type="ORF">ACFQV2_14095</name>
</gene>
<dbReference type="Proteomes" id="UP001596512">
    <property type="component" value="Unassembled WGS sequence"/>
</dbReference>
<sequence>MHGYVELVRELKALRKGRGVLAGQIDKRVGPALRSACGITDRDGPVAVRRKVQGRLVELIGRLPDDLGELTRVAFAIGSASRMPLYQDRVRWMADELDRESRTVRRRVDEAVHQLAELIADTAAEGPGDGPGWHTAELRVVVALDLPEVIEQRRVVADADGVRLVDLGPPLSPDVRVLYGGTLVDQHRAVELPAPVPRGEERDFAIGYRLPPDHAVRSYLMTPPRRSCDLFDLRVRFGPDRVPPRVWTVSGADRAYRGEPHPLDQAGEIHVRFRSLFPGLAYGARWDAGCACGR</sequence>